<organism evidence="1 2">
    <name type="scientific">Selenomonas ruminantium</name>
    <dbReference type="NCBI Taxonomy" id="971"/>
    <lineage>
        <taxon>Bacteria</taxon>
        <taxon>Bacillati</taxon>
        <taxon>Bacillota</taxon>
        <taxon>Negativicutes</taxon>
        <taxon>Selenomonadales</taxon>
        <taxon>Selenomonadaceae</taxon>
        <taxon>Selenomonas</taxon>
    </lineage>
</organism>
<name>A0A1I0YC19_SELRU</name>
<sequence>MKVYEQRVKDFISLNNLQTLGGTDTFDSKEFNGREWSAPFIQQPSVLKEFIKIIGLIDAEIKEIAIVEDSIGHLGNIHVSSLYPNMCVKRIKPSGEYEYEPWDYDEVIAWLNNKGYIDYDISWIDTPVILLTDKGKFEIDFSESSSVRMSKDCIPEKYYQSDDSIKYSYDSRKLLACLKGDIIEDVSVEECSYSAADNDFTGSWGIYLEENLQSYISKFALHLQSGRKMVFYNDYDWGGIYLLDKKGERMKIATNDLNNYLKTPIGTAYE</sequence>
<accession>A0A1I0YC19</accession>
<dbReference type="EMBL" id="FOJX01000011">
    <property type="protein sequence ID" value="SFB10337.1"/>
    <property type="molecule type" value="Genomic_DNA"/>
</dbReference>
<dbReference type="AlphaFoldDB" id="A0A1I0YC19"/>
<protein>
    <submittedName>
        <fullName evidence="1">Uncharacterized protein</fullName>
    </submittedName>
</protein>
<reference evidence="1 2" key="1">
    <citation type="submission" date="2016-10" db="EMBL/GenBank/DDBJ databases">
        <authorList>
            <person name="de Groot N.N."/>
        </authorList>
    </citation>
    <scope>NUCLEOTIDE SEQUENCE [LARGE SCALE GENOMIC DNA]</scope>
    <source>
        <strain evidence="1 2">L14</strain>
    </source>
</reference>
<evidence type="ECO:0000313" key="1">
    <source>
        <dbReference type="EMBL" id="SFB10337.1"/>
    </source>
</evidence>
<gene>
    <name evidence="1" type="ORF">SAMN05216587_11158</name>
</gene>
<evidence type="ECO:0000313" key="2">
    <source>
        <dbReference type="Proteomes" id="UP000183843"/>
    </source>
</evidence>
<proteinExistence type="predicted"/>
<dbReference type="Proteomes" id="UP000183843">
    <property type="component" value="Unassembled WGS sequence"/>
</dbReference>